<keyword evidence="2 6" id="KW-0378">Hydrolase</keyword>
<dbReference type="PANTHER" id="PTHR34135:SF2">
    <property type="entry name" value="LYSOZYME"/>
    <property type="match status" value="1"/>
</dbReference>
<feature type="compositionally biased region" description="Low complexity" evidence="4">
    <location>
        <begin position="25"/>
        <end position="36"/>
    </location>
</feature>
<organism evidence="6 7">
    <name type="scientific">Candidatus Phocaeicola excrementipullorum</name>
    <dbReference type="NCBI Taxonomy" id="2838731"/>
    <lineage>
        <taxon>Bacteria</taxon>
        <taxon>Pseudomonadati</taxon>
        <taxon>Bacteroidota</taxon>
        <taxon>Bacteroidia</taxon>
        <taxon>Bacteroidales</taxon>
        <taxon>Bacteroidaceae</taxon>
        <taxon>Phocaeicola</taxon>
    </lineage>
</organism>
<feature type="region of interest" description="Disordered" evidence="4">
    <location>
        <begin position="1"/>
        <end position="48"/>
    </location>
</feature>
<comment type="caution">
    <text evidence="6">The sequence shown here is derived from an EMBL/GenBank/DDBJ whole genome shotgun (WGS) entry which is preliminary data.</text>
</comment>
<dbReference type="SUPFAM" id="SSF51445">
    <property type="entry name" value="(Trans)glycosidases"/>
    <property type="match status" value="1"/>
</dbReference>
<dbReference type="GO" id="GO:0016998">
    <property type="term" value="P:cell wall macromolecule catabolic process"/>
    <property type="evidence" value="ECO:0007669"/>
    <property type="project" value="InterPro"/>
</dbReference>
<dbReference type="GO" id="GO:0016052">
    <property type="term" value="P:carbohydrate catabolic process"/>
    <property type="evidence" value="ECO:0007669"/>
    <property type="project" value="TreeGrafter"/>
</dbReference>
<dbReference type="CDD" id="cd06524">
    <property type="entry name" value="GH25_YegX-like"/>
    <property type="match status" value="1"/>
</dbReference>
<keyword evidence="5" id="KW-1133">Transmembrane helix</keyword>
<dbReference type="InterPro" id="IPR017853">
    <property type="entry name" value="GH"/>
</dbReference>
<evidence type="ECO:0000256" key="1">
    <source>
        <dbReference type="ARBA" id="ARBA00010646"/>
    </source>
</evidence>
<sequence>MIKQPPITVVSRPQGKASRKRNVKKSSSSGRLSSPKGKARPRRKKKKERSWSLPRWTYYLAMGGVAALILIGFYYFFIEPYSYRWKPCYGMKAYGVCLPYGFSIHGFDISHHQGQIDWGELQKLQKAPFPVRFVFMKASEGGDFSDTAFVRNFDEARRHGFVRGAYHFYNPKTDALRQADFFIRSVKLEPGDLPPVLDIEVRGEDERKLRTDLSIWLRRIEQYYKVKPILYTSYKFKTRYLSDSLFNSYPYWIAHYYVDSVEYDGPWRFWQHTDMGKLPGIREKVDLNVFNGSMEELLQLTIPYPDTIQKPQSISEK</sequence>
<feature type="compositionally biased region" description="Basic residues" evidence="4">
    <location>
        <begin position="37"/>
        <end position="48"/>
    </location>
</feature>
<dbReference type="SMART" id="SM00641">
    <property type="entry name" value="Glyco_25"/>
    <property type="match status" value="1"/>
</dbReference>
<reference evidence="6" key="1">
    <citation type="journal article" date="2021" name="PeerJ">
        <title>Extensive microbial diversity within the chicken gut microbiome revealed by metagenomics and culture.</title>
        <authorList>
            <person name="Gilroy R."/>
            <person name="Ravi A."/>
            <person name="Getino M."/>
            <person name="Pursley I."/>
            <person name="Horton D.L."/>
            <person name="Alikhan N.F."/>
            <person name="Baker D."/>
            <person name="Gharbi K."/>
            <person name="Hall N."/>
            <person name="Watson M."/>
            <person name="Adriaenssens E.M."/>
            <person name="Foster-Nyarko E."/>
            <person name="Jarju S."/>
            <person name="Secka A."/>
            <person name="Antonio M."/>
            <person name="Oren A."/>
            <person name="Chaudhuri R.R."/>
            <person name="La Ragione R."/>
            <person name="Hildebrand F."/>
            <person name="Pallen M.J."/>
        </authorList>
    </citation>
    <scope>NUCLEOTIDE SEQUENCE</scope>
    <source>
        <strain evidence="6">8470</strain>
    </source>
</reference>
<dbReference type="Pfam" id="PF01183">
    <property type="entry name" value="Glyco_hydro_25"/>
    <property type="match status" value="1"/>
</dbReference>
<dbReference type="AlphaFoldDB" id="A0A948X1A9"/>
<evidence type="ECO:0000313" key="7">
    <source>
        <dbReference type="Proteomes" id="UP000784286"/>
    </source>
</evidence>
<dbReference type="EMBL" id="JAHLFJ010000068">
    <property type="protein sequence ID" value="MBU3856242.1"/>
    <property type="molecule type" value="Genomic_DNA"/>
</dbReference>
<feature type="transmembrane region" description="Helical" evidence="5">
    <location>
        <begin position="56"/>
        <end position="77"/>
    </location>
</feature>
<protein>
    <submittedName>
        <fullName evidence="6">Glycoside hydrolase family 25 protein</fullName>
    </submittedName>
</protein>
<keyword evidence="5" id="KW-0812">Transmembrane</keyword>
<dbReference type="PANTHER" id="PTHR34135">
    <property type="entry name" value="LYSOZYME"/>
    <property type="match status" value="1"/>
</dbReference>
<evidence type="ECO:0000256" key="3">
    <source>
        <dbReference type="ARBA" id="ARBA00023295"/>
    </source>
</evidence>
<proteinExistence type="inferred from homology"/>
<keyword evidence="3" id="KW-0326">Glycosidase</keyword>
<dbReference type="Proteomes" id="UP000784286">
    <property type="component" value="Unassembled WGS sequence"/>
</dbReference>
<dbReference type="PROSITE" id="PS51904">
    <property type="entry name" value="GLYCOSYL_HYDROL_F25_2"/>
    <property type="match status" value="1"/>
</dbReference>
<accession>A0A948X1A9</accession>
<comment type="similarity">
    <text evidence="1">Belongs to the glycosyl hydrolase 25 family.</text>
</comment>
<evidence type="ECO:0000313" key="6">
    <source>
        <dbReference type="EMBL" id="MBU3856242.1"/>
    </source>
</evidence>
<dbReference type="Gene3D" id="3.20.20.80">
    <property type="entry name" value="Glycosidases"/>
    <property type="match status" value="1"/>
</dbReference>
<dbReference type="InterPro" id="IPR002053">
    <property type="entry name" value="Glyco_hydro_25"/>
</dbReference>
<evidence type="ECO:0000256" key="4">
    <source>
        <dbReference type="SAM" id="MobiDB-lite"/>
    </source>
</evidence>
<evidence type="ECO:0000256" key="5">
    <source>
        <dbReference type="SAM" id="Phobius"/>
    </source>
</evidence>
<dbReference type="GO" id="GO:0003796">
    <property type="term" value="F:lysozyme activity"/>
    <property type="evidence" value="ECO:0007669"/>
    <property type="project" value="InterPro"/>
</dbReference>
<evidence type="ECO:0000256" key="2">
    <source>
        <dbReference type="ARBA" id="ARBA00022801"/>
    </source>
</evidence>
<name>A0A948X1A9_9BACT</name>
<keyword evidence="5" id="KW-0472">Membrane</keyword>
<dbReference type="GO" id="GO:0009253">
    <property type="term" value="P:peptidoglycan catabolic process"/>
    <property type="evidence" value="ECO:0007669"/>
    <property type="project" value="InterPro"/>
</dbReference>
<reference evidence="6" key="2">
    <citation type="submission" date="2021-04" db="EMBL/GenBank/DDBJ databases">
        <authorList>
            <person name="Gilroy R."/>
        </authorList>
    </citation>
    <scope>NUCLEOTIDE SEQUENCE</scope>
    <source>
        <strain evidence="6">8470</strain>
    </source>
</reference>
<gene>
    <name evidence="6" type="ORF">H9928_06775</name>
</gene>
<dbReference type="InterPro" id="IPR018077">
    <property type="entry name" value="Glyco_hydro_fam25_subgr"/>
</dbReference>